<dbReference type="InterPro" id="IPR056284">
    <property type="entry name" value="AIR9-like_A9"/>
</dbReference>
<dbReference type="AlphaFoldDB" id="A0A5N6PHY9"/>
<feature type="domain" description="AIR9-like A9" evidence="1">
    <location>
        <begin position="260"/>
        <end position="338"/>
    </location>
</feature>
<proteinExistence type="predicted"/>
<feature type="domain" description="AIR9-like A9" evidence="1">
    <location>
        <begin position="160"/>
        <end position="237"/>
    </location>
</feature>
<gene>
    <name evidence="2" type="ORF">E3N88_08377</name>
</gene>
<reference evidence="2 3" key="1">
    <citation type="submission" date="2019-05" db="EMBL/GenBank/DDBJ databases">
        <title>Mikania micrantha, genome provides insights into the molecular mechanism of rapid growth.</title>
        <authorList>
            <person name="Liu B."/>
        </authorList>
    </citation>
    <scope>NUCLEOTIDE SEQUENCE [LARGE SCALE GENOMIC DNA]</scope>
    <source>
        <strain evidence="2">NLD-2019</strain>
        <tissue evidence="2">Leaf</tissue>
    </source>
</reference>
<dbReference type="Pfam" id="PF23197">
    <property type="entry name" value="IG_AIR9"/>
    <property type="match status" value="2"/>
</dbReference>
<name>A0A5N6PHY9_9ASTR</name>
<keyword evidence="3" id="KW-1185">Reference proteome</keyword>
<dbReference type="OrthoDB" id="1890867at2759"/>
<protein>
    <recommendedName>
        <fullName evidence="1">AIR9-like A9 domain-containing protein</fullName>
    </recommendedName>
</protein>
<evidence type="ECO:0000313" key="3">
    <source>
        <dbReference type="Proteomes" id="UP000326396"/>
    </source>
</evidence>
<dbReference type="EMBL" id="SZYD01000004">
    <property type="protein sequence ID" value="KAD6453671.1"/>
    <property type="molecule type" value="Genomic_DNA"/>
</dbReference>
<evidence type="ECO:0000259" key="1">
    <source>
        <dbReference type="Pfam" id="PF23197"/>
    </source>
</evidence>
<dbReference type="PANTHER" id="PTHR31149">
    <property type="entry name" value="EXPRESSED PROTEIN"/>
    <property type="match status" value="1"/>
</dbReference>
<sequence>MIHHRRTFEEERRVNELIRAWIECRGGEFCRARWRWRTTTVKGGASQKFNESNPATNVWLGVSLKPTDVWHWRVIEGKWCIVTSVYKSREIFEDAHKNSNRDRASFLFNGQADQSLDIGHHHNFERRFQDLVTDDYQQPPPVSDADDSYDLEDGPGIEGLMITGDPKAGRTLRGCGYAVRGTIECMFQWARHFEDGTLEYIVGATHPEYVVTTDDVDKVIALECVPVDNQGRQGKVVRAFANDQKKITHGLEDGPGIEGLMITGDPKAGRTLRGCGYAVRGTIECMFQWARHYEDGTLEYIEGATNPEYVVTADDVDKVIALECVPINNHGTQGGKVRVFANKQKKIPCDPEMQQEIDNYMLAGQKSFSASLLMGTSNEPITFYLGQYIYKILINSVDKLYTFDKYSSDLSIKIPRGLTTKIVLIRPRGSPLEFDFHDVR</sequence>
<dbReference type="GO" id="GO:0005886">
    <property type="term" value="C:plasma membrane"/>
    <property type="evidence" value="ECO:0007669"/>
    <property type="project" value="TreeGrafter"/>
</dbReference>
<organism evidence="2 3">
    <name type="scientific">Mikania micrantha</name>
    <name type="common">bitter vine</name>
    <dbReference type="NCBI Taxonomy" id="192012"/>
    <lineage>
        <taxon>Eukaryota</taxon>
        <taxon>Viridiplantae</taxon>
        <taxon>Streptophyta</taxon>
        <taxon>Embryophyta</taxon>
        <taxon>Tracheophyta</taxon>
        <taxon>Spermatophyta</taxon>
        <taxon>Magnoliopsida</taxon>
        <taxon>eudicotyledons</taxon>
        <taxon>Gunneridae</taxon>
        <taxon>Pentapetalae</taxon>
        <taxon>asterids</taxon>
        <taxon>campanulids</taxon>
        <taxon>Asterales</taxon>
        <taxon>Asteraceae</taxon>
        <taxon>Asteroideae</taxon>
        <taxon>Heliantheae alliance</taxon>
        <taxon>Eupatorieae</taxon>
        <taxon>Mikania</taxon>
    </lineage>
</organism>
<dbReference type="Proteomes" id="UP000326396">
    <property type="component" value="Linkage Group LG12"/>
</dbReference>
<dbReference type="Gene3D" id="2.60.40.2700">
    <property type="match status" value="2"/>
</dbReference>
<comment type="caution">
    <text evidence="2">The sequence shown here is derived from an EMBL/GenBank/DDBJ whole genome shotgun (WGS) entry which is preliminary data.</text>
</comment>
<evidence type="ECO:0000313" key="2">
    <source>
        <dbReference type="EMBL" id="KAD6453671.1"/>
    </source>
</evidence>
<accession>A0A5N6PHY9</accession>
<dbReference type="PANTHER" id="PTHR31149:SF7">
    <property type="entry name" value="EXPRESSED PROTEIN"/>
    <property type="match status" value="1"/>
</dbReference>